<dbReference type="RefSeq" id="WP_153339238.1">
    <property type="nucleotide sequence ID" value="NZ_WEGI01000002.1"/>
</dbReference>
<dbReference type="AlphaFoldDB" id="A0A7K0DKN5"/>
<dbReference type="OrthoDB" id="4528212at2"/>
<dbReference type="EMBL" id="WEGI01000002">
    <property type="protein sequence ID" value="MQY25364.1"/>
    <property type="molecule type" value="Genomic_DNA"/>
</dbReference>
<organism evidence="1 2">
    <name type="scientific">Nocardia aurantia</name>
    <dbReference type="NCBI Taxonomy" id="2585199"/>
    <lineage>
        <taxon>Bacteria</taxon>
        <taxon>Bacillati</taxon>
        <taxon>Actinomycetota</taxon>
        <taxon>Actinomycetes</taxon>
        <taxon>Mycobacteriales</taxon>
        <taxon>Nocardiaceae</taxon>
        <taxon>Nocardia</taxon>
    </lineage>
</organism>
<protein>
    <submittedName>
        <fullName evidence="1">Uncharacterized protein</fullName>
    </submittedName>
</protein>
<name>A0A7K0DKN5_9NOCA</name>
<gene>
    <name evidence="1" type="ORF">NRB56_09200</name>
</gene>
<proteinExistence type="predicted"/>
<reference evidence="1 2" key="1">
    <citation type="submission" date="2019-10" db="EMBL/GenBank/DDBJ databases">
        <title>Nocardia macrotermitis sp. nov. and Nocardia aurantia sp. nov., isolated from the gut of fungus growing-termite Macrotermes natalensis.</title>
        <authorList>
            <person name="Benndorf R."/>
            <person name="Schwitalla J."/>
            <person name="Martin K."/>
            <person name="De Beer W."/>
            <person name="Kaster A.-K."/>
            <person name="Vollmers J."/>
            <person name="Poulsen M."/>
            <person name="Beemelmanns C."/>
        </authorList>
    </citation>
    <scope>NUCLEOTIDE SEQUENCE [LARGE SCALE GENOMIC DNA]</scope>
    <source>
        <strain evidence="1 2">RB56</strain>
    </source>
</reference>
<sequence>MSSLIVRAQIILLARTLHVAPERLAHLERLGPDRLHELQQRASAALFEHHGETFTRISRLVPLIPLGISIPLVQKLIPPMLTGRAAGAVGVEHPRKAAETMTMLHPLYAADCAPYMDPQTVGQLADIAPPEPVLEVVNELLRRRDYITAGPFLAYATPALIEAVERGVPDDAGLIFSAAFAYSGTAVSAIVRQFLTGRRIPRMVHTVLNGPPDLQAAAITVFSRCEPDVVTAVGDILFDLAPTAGIGALIIAAVRGGAGAELLTFAGRLSPSALRKLAGNPVLYDGAVLPTLVGTLATNSRADSWRGLGELSMRMDVDTRRYVARWISELPDDAVRELPTHATETELWPSLLRLVAVADTDVQNRFGAVWATLPPERQAGLQRHIHEYQMDNRLAAITAAGQPMSVEEVFFRRRRMGRHRGPEEDWKLG</sequence>
<dbReference type="Proteomes" id="UP000431401">
    <property type="component" value="Unassembled WGS sequence"/>
</dbReference>
<evidence type="ECO:0000313" key="2">
    <source>
        <dbReference type="Proteomes" id="UP000431401"/>
    </source>
</evidence>
<comment type="caution">
    <text evidence="1">The sequence shown here is derived from an EMBL/GenBank/DDBJ whole genome shotgun (WGS) entry which is preliminary data.</text>
</comment>
<evidence type="ECO:0000313" key="1">
    <source>
        <dbReference type="EMBL" id="MQY25364.1"/>
    </source>
</evidence>
<keyword evidence="2" id="KW-1185">Reference proteome</keyword>
<accession>A0A7K0DKN5</accession>